<keyword evidence="3" id="KW-1185">Reference proteome</keyword>
<accession>A0A1G6WXM6</accession>
<keyword evidence="1" id="KW-0812">Transmembrane</keyword>
<evidence type="ECO:0000313" key="2">
    <source>
        <dbReference type="EMBL" id="SDD69806.1"/>
    </source>
</evidence>
<protein>
    <submittedName>
        <fullName evidence="2">Uncharacterized protein</fullName>
    </submittedName>
</protein>
<sequence>MQFCCNLKGEATYLQYMKRVLAVWLMILFVVTSFFQIFHHHHQDLPTHRNNNQTSVKKWVKSCEVCNYLAHHHAEAILTAYHLELAAQIKPSAPFAGRYYIGCYKFTLQGFTNKGPPAIIS</sequence>
<keyword evidence="1" id="KW-1133">Transmembrane helix</keyword>
<evidence type="ECO:0000313" key="3">
    <source>
        <dbReference type="Proteomes" id="UP000199455"/>
    </source>
</evidence>
<dbReference type="STRING" id="390242.SAMN04488024_107134"/>
<dbReference type="Proteomes" id="UP000199455">
    <property type="component" value="Unassembled WGS sequence"/>
</dbReference>
<organism evidence="2 3">
    <name type="scientific">Pedobacter soli</name>
    <dbReference type="NCBI Taxonomy" id="390242"/>
    <lineage>
        <taxon>Bacteria</taxon>
        <taxon>Pseudomonadati</taxon>
        <taxon>Bacteroidota</taxon>
        <taxon>Sphingobacteriia</taxon>
        <taxon>Sphingobacteriales</taxon>
        <taxon>Sphingobacteriaceae</taxon>
        <taxon>Pedobacter</taxon>
    </lineage>
</organism>
<name>A0A1G6WXM6_9SPHI</name>
<dbReference type="EMBL" id="FMZH01000007">
    <property type="protein sequence ID" value="SDD69806.1"/>
    <property type="molecule type" value="Genomic_DNA"/>
</dbReference>
<gene>
    <name evidence="2" type="ORF">SAMN04488024_107134</name>
</gene>
<reference evidence="3" key="1">
    <citation type="submission" date="2016-10" db="EMBL/GenBank/DDBJ databases">
        <authorList>
            <person name="Varghese N."/>
            <person name="Submissions S."/>
        </authorList>
    </citation>
    <scope>NUCLEOTIDE SEQUENCE [LARGE SCALE GENOMIC DNA]</scope>
    <source>
        <strain evidence="3">DSM 18609</strain>
    </source>
</reference>
<keyword evidence="1" id="KW-0472">Membrane</keyword>
<evidence type="ECO:0000256" key="1">
    <source>
        <dbReference type="SAM" id="Phobius"/>
    </source>
</evidence>
<proteinExistence type="predicted"/>
<dbReference type="AlphaFoldDB" id="A0A1G6WXM6"/>
<feature type="transmembrane region" description="Helical" evidence="1">
    <location>
        <begin position="20"/>
        <end position="38"/>
    </location>
</feature>